<evidence type="ECO:0000256" key="11">
    <source>
        <dbReference type="ARBA" id="ARBA00023204"/>
    </source>
</evidence>
<evidence type="ECO:0000256" key="1">
    <source>
        <dbReference type="ARBA" id="ARBA00004496"/>
    </source>
</evidence>
<evidence type="ECO:0000256" key="12">
    <source>
        <dbReference type="ARBA" id="ARBA00049244"/>
    </source>
</evidence>
<dbReference type="EC" id="2.7.7.7" evidence="3 13"/>
<evidence type="ECO:0000256" key="14">
    <source>
        <dbReference type="SAM" id="MobiDB-lite"/>
    </source>
</evidence>
<dbReference type="Gene3D" id="1.10.150.870">
    <property type="match status" value="1"/>
</dbReference>
<dbReference type="CDD" id="cd04485">
    <property type="entry name" value="DnaE_OBF"/>
    <property type="match status" value="1"/>
</dbReference>
<dbReference type="Gene3D" id="3.20.20.140">
    <property type="entry name" value="Metal-dependent hydrolases"/>
    <property type="match status" value="1"/>
</dbReference>
<evidence type="ECO:0000313" key="17">
    <source>
        <dbReference type="Proteomes" id="UP001589798"/>
    </source>
</evidence>
<dbReference type="NCBIfam" id="TIGR00594">
    <property type="entry name" value="polc"/>
    <property type="match status" value="1"/>
</dbReference>
<feature type="region of interest" description="Disordered" evidence="14">
    <location>
        <begin position="1086"/>
        <end position="1105"/>
    </location>
</feature>
<dbReference type="EMBL" id="JBHLWK010000022">
    <property type="protein sequence ID" value="MFC0206074.1"/>
    <property type="molecule type" value="Genomic_DNA"/>
</dbReference>
<dbReference type="Proteomes" id="UP001589798">
    <property type="component" value="Unassembled WGS sequence"/>
</dbReference>
<dbReference type="HAMAP" id="MF_01902">
    <property type="entry name" value="DNApol_error_prone"/>
    <property type="match status" value="1"/>
</dbReference>
<evidence type="ECO:0000256" key="3">
    <source>
        <dbReference type="ARBA" id="ARBA00012417"/>
    </source>
</evidence>
<feature type="compositionally biased region" description="Basic and acidic residues" evidence="14">
    <location>
        <begin position="1061"/>
        <end position="1076"/>
    </location>
</feature>
<dbReference type="InterPro" id="IPR012340">
    <property type="entry name" value="NA-bd_OB-fold"/>
</dbReference>
<dbReference type="Pfam" id="PF17657">
    <property type="entry name" value="DNA_pol3_finger"/>
    <property type="match status" value="1"/>
</dbReference>
<dbReference type="Gene3D" id="2.40.50.140">
    <property type="entry name" value="Nucleic acid-binding proteins"/>
    <property type="match status" value="1"/>
</dbReference>
<dbReference type="NCBIfam" id="NF004225">
    <property type="entry name" value="PRK05672.1"/>
    <property type="match status" value="1"/>
</dbReference>
<dbReference type="GO" id="GO:0003887">
    <property type="term" value="F:DNA-directed DNA polymerase activity"/>
    <property type="evidence" value="ECO:0007669"/>
    <property type="project" value="UniProtKB-EC"/>
</dbReference>
<feature type="domain" description="Polymerase/histidinol phosphatase N-terminal" evidence="15">
    <location>
        <begin position="9"/>
        <end position="76"/>
    </location>
</feature>
<keyword evidence="9 13" id="KW-0227">DNA damage</keyword>
<dbReference type="PANTHER" id="PTHR32294">
    <property type="entry name" value="DNA POLYMERASE III SUBUNIT ALPHA"/>
    <property type="match status" value="1"/>
</dbReference>
<dbReference type="PANTHER" id="PTHR32294:SF4">
    <property type="entry name" value="ERROR-PRONE DNA POLYMERASE"/>
    <property type="match status" value="1"/>
</dbReference>
<evidence type="ECO:0000256" key="8">
    <source>
        <dbReference type="ARBA" id="ARBA00022705"/>
    </source>
</evidence>
<evidence type="ECO:0000256" key="6">
    <source>
        <dbReference type="ARBA" id="ARBA00022679"/>
    </source>
</evidence>
<feature type="region of interest" description="Disordered" evidence="14">
    <location>
        <begin position="1056"/>
        <end position="1076"/>
    </location>
</feature>
<dbReference type="Pfam" id="PF02811">
    <property type="entry name" value="PHP"/>
    <property type="match status" value="1"/>
</dbReference>
<keyword evidence="10 13" id="KW-0239">DNA-directed DNA polymerase</keyword>
<protein>
    <recommendedName>
        <fullName evidence="4 13">Error-prone DNA polymerase</fullName>
        <ecNumber evidence="3 13">2.7.7.7</ecNumber>
    </recommendedName>
</protein>
<name>A0ABV6D088_9SPHN</name>
<dbReference type="InterPro" id="IPR040982">
    <property type="entry name" value="DNA_pol3_finger"/>
</dbReference>
<evidence type="ECO:0000256" key="7">
    <source>
        <dbReference type="ARBA" id="ARBA00022695"/>
    </source>
</evidence>
<proteinExistence type="inferred from homology"/>
<dbReference type="InterPro" id="IPR023073">
    <property type="entry name" value="DnaE2"/>
</dbReference>
<evidence type="ECO:0000256" key="4">
    <source>
        <dbReference type="ARBA" id="ARBA00017273"/>
    </source>
</evidence>
<dbReference type="InterPro" id="IPR003141">
    <property type="entry name" value="Pol/His_phosphatase_N"/>
</dbReference>
<dbReference type="SMART" id="SM00481">
    <property type="entry name" value="POLIIIAc"/>
    <property type="match status" value="1"/>
</dbReference>
<keyword evidence="17" id="KW-1185">Reference proteome</keyword>
<comment type="subcellular location">
    <subcellularLocation>
        <location evidence="1 13">Cytoplasm</location>
    </subcellularLocation>
</comment>
<dbReference type="InterPro" id="IPR029460">
    <property type="entry name" value="DNAPol_HHH"/>
</dbReference>
<comment type="function">
    <text evidence="13">DNA polymerase involved in damage-induced mutagenesis and translesion synthesis (TLS). It is not the major replicative DNA polymerase.</text>
</comment>
<evidence type="ECO:0000256" key="2">
    <source>
        <dbReference type="ARBA" id="ARBA00007391"/>
    </source>
</evidence>
<dbReference type="Pfam" id="PF14579">
    <property type="entry name" value="HHH_6"/>
    <property type="match status" value="1"/>
</dbReference>
<keyword evidence="7 13" id="KW-0548">Nucleotidyltransferase</keyword>
<keyword evidence="8 13" id="KW-0235">DNA replication</keyword>
<comment type="similarity">
    <text evidence="2 13">Belongs to the DNA polymerase type-C family. DnaE2 subfamily.</text>
</comment>
<reference evidence="16 17" key="1">
    <citation type="submission" date="2024-09" db="EMBL/GenBank/DDBJ databases">
        <authorList>
            <person name="Sun Q."/>
            <person name="Mori K."/>
        </authorList>
    </citation>
    <scope>NUCLEOTIDE SEQUENCE [LARGE SCALE GENOMIC DNA]</scope>
    <source>
        <strain evidence="16 17">CCM 7706</strain>
    </source>
</reference>
<evidence type="ECO:0000313" key="16">
    <source>
        <dbReference type="EMBL" id="MFC0206074.1"/>
    </source>
</evidence>
<dbReference type="Pfam" id="PF01336">
    <property type="entry name" value="tRNA_anti-codon"/>
    <property type="match status" value="1"/>
</dbReference>
<dbReference type="RefSeq" id="WP_379488706.1">
    <property type="nucleotide sequence ID" value="NZ_JBHLWK010000022.1"/>
</dbReference>
<evidence type="ECO:0000256" key="13">
    <source>
        <dbReference type="HAMAP-Rule" id="MF_01902"/>
    </source>
</evidence>
<dbReference type="InterPro" id="IPR004013">
    <property type="entry name" value="PHP_dom"/>
</dbReference>
<dbReference type="CDD" id="cd07434">
    <property type="entry name" value="PHP_PolIIIA_DnaE2"/>
    <property type="match status" value="1"/>
</dbReference>
<evidence type="ECO:0000256" key="9">
    <source>
        <dbReference type="ARBA" id="ARBA00022763"/>
    </source>
</evidence>
<accession>A0ABV6D088</accession>
<keyword evidence="6 13" id="KW-0808">Transferase</keyword>
<evidence type="ECO:0000256" key="10">
    <source>
        <dbReference type="ARBA" id="ARBA00022932"/>
    </source>
</evidence>
<evidence type="ECO:0000256" key="5">
    <source>
        <dbReference type="ARBA" id="ARBA00022490"/>
    </source>
</evidence>
<dbReference type="InterPro" id="IPR004365">
    <property type="entry name" value="NA-bd_OB_tRNA"/>
</dbReference>
<evidence type="ECO:0000259" key="15">
    <source>
        <dbReference type="SMART" id="SM00481"/>
    </source>
</evidence>
<dbReference type="InterPro" id="IPR004805">
    <property type="entry name" value="DnaE2/DnaE/PolC"/>
</dbReference>
<sequence>MSTGEPDYVELQVTTHFSFLRGASSPEDLFATAAAMEMPALGVVDRHSVAGIVRAWDAERQTGVRAIVGCRLDLTDGTALLVYPTDKAAYGRLCRLLSIGKTRAGKGACHLDWSDVADWNEGLLAMLVPDRADATTQAALARTKRLFGERTYMALSVRRRPRDAIRLRDLSRIAAAAGVPTIATNDILYHLPERRLLQDVVTCIREKCTIDTLGNARERFADRYLKTGAEMTRLFRRYLKDSSPVARSVEFARRCAFSLDELKYQYPDEIQVPGRTPQEELERLTWEKAPTRYPQGVDGKVRRQLEHELQLIGQLDYAPYFLTVHAIVAEARRREILCQGRGSAANSAVCYVLGITSIDPVRSELLFERFVSAERREPPDIDVDFEHERREEVIQWIYETYGRTRSALTAVVTRFRARGAVREVGKALGLSEDVTAGLAGAIWGYSREGVEEKHAQELNLDMSDTRLALTLDLARQLINTPRHLSQHPGGFVLTRDRLDELVPIEPAAMDDRQVIEWDKDDIDLLGFMKVDVLALGMLSCMRRAFEFLENDKGLRHDLATIPAEDPATYAMIRRADTLGVFQIESRAQMASIPLMAPRTFYDLVIQVAIVRPGPIQGDMVHPYRRRRNGEEEVTYPTEELRRVLEKTLGVPLFQEQAMRVAIECAGFTASEADLLRRAMATFKLTGGVSHFRDKLISGMVGRGYDQEFAEKTFKQIEGFGSYGFPESHAASFALIAYASSWMKCHHPDAFCASLLNAQPMGFYAPAQIVRDAREHGVEIRPIDVNASRWDCTLEEGRGRYKAVRLGLRMARDLANADAAAIITARGGRPYTSIEEIQHRAGVGRGALDRIGDADGFGSLGADRRSGLWAVKGLGNAALPLFAAADERAGKLREEAIEPSVILAEMGEGAEVVEDYRASGLSLRAHPVAFLRDELKARRMITCEQLRTTRDGRWIELAGLVLVRQKPGSAKGVMFITLEDETDVANLVVWTNAFEKNRRTVLGASMMGVRGQVQREGEVIHVIAQRLDDLSGMLASVGRRTDVADIYRVSRADIVRNPMAPDPRDREQRPLGRDPRDIYIPDLRLGSGIIPGQPTEGIKIKPRDFR</sequence>
<dbReference type="Pfam" id="PF07733">
    <property type="entry name" value="DNA_pol3_alpha"/>
    <property type="match status" value="1"/>
</dbReference>
<comment type="catalytic activity">
    <reaction evidence="12 13">
        <text>DNA(n) + a 2'-deoxyribonucleoside 5'-triphosphate = DNA(n+1) + diphosphate</text>
        <dbReference type="Rhea" id="RHEA:22508"/>
        <dbReference type="Rhea" id="RHEA-COMP:17339"/>
        <dbReference type="Rhea" id="RHEA-COMP:17340"/>
        <dbReference type="ChEBI" id="CHEBI:33019"/>
        <dbReference type="ChEBI" id="CHEBI:61560"/>
        <dbReference type="ChEBI" id="CHEBI:173112"/>
        <dbReference type="EC" id="2.7.7.7"/>
    </reaction>
</comment>
<comment type="caution">
    <text evidence="16">The sequence shown here is derived from an EMBL/GenBank/DDBJ whole genome shotgun (WGS) entry which is preliminary data.</text>
</comment>
<keyword evidence="5 13" id="KW-0963">Cytoplasm</keyword>
<dbReference type="InterPro" id="IPR011708">
    <property type="entry name" value="DNA_pol3_alpha_NTPase_dom"/>
</dbReference>
<organism evidence="16 17">
    <name type="scientific">Novosphingobium soli</name>
    <dbReference type="NCBI Taxonomy" id="574956"/>
    <lineage>
        <taxon>Bacteria</taxon>
        <taxon>Pseudomonadati</taxon>
        <taxon>Pseudomonadota</taxon>
        <taxon>Alphaproteobacteria</taxon>
        <taxon>Sphingomonadales</taxon>
        <taxon>Sphingomonadaceae</taxon>
        <taxon>Novosphingobium</taxon>
    </lineage>
</organism>
<keyword evidence="11 13" id="KW-0234">DNA repair</keyword>
<gene>
    <name evidence="13" type="primary">dnaE2</name>
    <name evidence="16" type="ORF">ACFFJC_17560</name>
</gene>